<evidence type="ECO:0000313" key="4">
    <source>
        <dbReference type="EMBL" id="KAF3204454.1"/>
    </source>
</evidence>
<dbReference type="GO" id="GO:0046279">
    <property type="term" value="P:3,4-dihydroxybenzoate biosynthetic process"/>
    <property type="evidence" value="ECO:0007669"/>
    <property type="project" value="InterPro"/>
</dbReference>
<dbReference type="OrthoDB" id="197068at2759"/>
<organism evidence="5 8">
    <name type="scientific">Orbilia oligospora</name>
    <name type="common">Nematode-trapping fungus</name>
    <name type="synonym">Arthrobotrys oligospora</name>
    <dbReference type="NCBI Taxonomy" id="2813651"/>
    <lineage>
        <taxon>Eukaryota</taxon>
        <taxon>Fungi</taxon>
        <taxon>Dikarya</taxon>
        <taxon>Ascomycota</taxon>
        <taxon>Pezizomycotina</taxon>
        <taxon>Orbiliomycetes</taxon>
        <taxon>Orbiliales</taxon>
        <taxon>Orbiliaceae</taxon>
        <taxon>Orbilia</taxon>
    </lineage>
</organism>
<keyword evidence="2" id="KW-0456">Lyase</keyword>
<dbReference type="HAMAP" id="MF_02238">
    <property type="entry name" value="DSD"/>
    <property type="match status" value="1"/>
</dbReference>
<dbReference type="PANTHER" id="PTHR12110">
    <property type="entry name" value="HYDROXYPYRUVATE ISOMERASE"/>
    <property type="match status" value="1"/>
</dbReference>
<name>A0A6G1MFR7_ORBOL</name>
<evidence type="ECO:0000313" key="8">
    <source>
        <dbReference type="Proteomes" id="UP000483672"/>
    </source>
</evidence>
<dbReference type="GO" id="GO:0003855">
    <property type="term" value="F:3-dehydroquinate dehydratase activity"/>
    <property type="evidence" value="ECO:0007669"/>
    <property type="project" value="InterPro"/>
</dbReference>
<dbReference type="Gene3D" id="3.20.20.150">
    <property type="entry name" value="Divalent-metal-dependent TIM barrel enzymes"/>
    <property type="match status" value="1"/>
</dbReference>
<dbReference type="InterPro" id="IPR036237">
    <property type="entry name" value="Xyl_isomerase-like_sf"/>
</dbReference>
<dbReference type="PROSITE" id="PS01028">
    <property type="entry name" value="DEHYDROQUINASE_I"/>
    <property type="match status" value="1"/>
</dbReference>
<dbReference type="InterPro" id="IPR037523">
    <property type="entry name" value="VOC_core"/>
</dbReference>
<dbReference type="EMBL" id="WIPF01000113">
    <property type="protein sequence ID" value="KAF3207618.1"/>
    <property type="molecule type" value="Genomic_DNA"/>
</dbReference>
<dbReference type="CDD" id="cd08342">
    <property type="entry name" value="HPPD_N_like"/>
    <property type="match status" value="1"/>
</dbReference>
<evidence type="ECO:0000259" key="3">
    <source>
        <dbReference type="PROSITE" id="PS51819"/>
    </source>
</evidence>
<dbReference type="GO" id="GO:0046872">
    <property type="term" value="F:metal ion binding"/>
    <property type="evidence" value="ECO:0007669"/>
    <property type="project" value="UniProtKB-KW"/>
</dbReference>
<evidence type="ECO:0000313" key="6">
    <source>
        <dbReference type="EMBL" id="KAF3218284.1"/>
    </source>
</evidence>
<feature type="domain" description="VOC" evidence="3">
    <location>
        <begin position="300"/>
        <end position="420"/>
    </location>
</feature>
<dbReference type="CDD" id="cd00502">
    <property type="entry name" value="DHQase_I"/>
    <property type="match status" value="1"/>
</dbReference>
<dbReference type="Proteomes" id="UP000614610">
    <property type="component" value="Unassembled WGS sequence"/>
</dbReference>
<dbReference type="FunFam" id="3.20.20.70:FF:000135">
    <property type="entry name" value="Pentafunctional AROM polypeptide"/>
    <property type="match status" value="1"/>
</dbReference>
<dbReference type="Gene3D" id="3.40.50.720">
    <property type="entry name" value="NAD(P)-binding Rossmann-like Domain"/>
    <property type="match status" value="1"/>
</dbReference>
<dbReference type="Pfam" id="PF14696">
    <property type="entry name" value="Glyoxalase_5"/>
    <property type="match status" value="1"/>
</dbReference>
<comment type="caution">
    <text evidence="5">The sequence shown here is derived from an EMBL/GenBank/DDBJ whole genome shotgun (WGS) entry which is preliminary data.</text>
</comment>
<evidence type="ECO:0000256" key="2">
    <source>
        <dbReference type="ARBA" id="ARBA00023239"/>
    </source>
</evidence>
<dbReference type="Proteomes" id="UP000472727">
    <property type="component" value="Unassembled WGS sequence"/>
</dbReference>
<sequence length="1314" mass="145982">MASVNTSSMASIRANLPHENSIATFCLSGPLVDKLKAIAEAGFRSVDIFEDDLLQYPGRPSEIGTLCKELGLKVSMYQTFRDFEGTAAPEAFEKNMRRLQQKFNFMDQVGAELLLICSSCSPTSIGDRTRIVHDLRLAAEQAKLQNKRIGYEALSWAEHIDTWQKSWEVVQEVNHPNLGLILDTFHIFSSGGDYTGLSSVPGDKIFMVQVADAPVLNISVLDYSRHCRTFPGQGSFPIVPFIRAVAQTGYRGPLSLEILNDDFRAASAKVVAADCMRSMTLMQGDIFGEHLLPPLPKLFGVEFIEFAITESHLSELEEYLQDLGFQKFAKHRSKNVLLYRSGNVSIVLNYEPESHASSFTLLHGDSVCAMALRVDNVMRTLHRAETLGLSIVQPLKLGPGEAAIPAVRTPDDTLFYLVENDSFWAQDFLPCQPSSNGAATHFAGYVPTFDGIDHVSQFLDRLSIDQMVLFLRSTFGLINHEIFQPEDPFGAPATRALASGSGSGSGSARFLLRALDEKNFNVSKLARGSPGCVVNHIAFSTSDIFETVDRIRRTGHTSHFLRVPSHYYDELHQRYDLSRDFIKKLRIHNVLYDRDEKGEYLHLSTDQFHDRFFFEIVQRINGYDHFGAVNSSLRMLVQSERRMLNQTVRSRVNSPAPSRSASHEGALQIRYRVILVLFNTGCEEIVDVVADVLGKPKVIVTTASELSQLDGHPVVGIPTSLASGPLRNEILQRDRNQVLLINTYAVDAKDDGNLQMSDDADFEYLYPSRRISRRDLTRFISFILGQSNKHAEICKKSRSVCLALTFSDVRIALANLDILTVGSDSIEFRADLLKEPVGGGKYSDIPSIKYVGEQLMALRQATELPIVFTSRSSREGGSLPLDSDYAGFHFYKKAIQWGCEYIDVEVRNDEEIRSDLATRKGNTKMIVSYHDHSGRFKWTGSEIHRRYHEARRHADIVKFVGFANSLSDNYDLEHFRSSVEASYNHPLITLNAGQVGQLSRLFNTFLTTATHPLLPIAGAPGQLSAAEINGALHIIGQLPKKHIYSIGTPRAVPMTQFFEKCFKELGLPHNYSCLERISEHSIYSFSQQPYFGGAILDPPLLSKPSYIHEYTSAARGTGIIDTIFVQREGNQQTLVGDNASAKGIKLALTREFAPAAFDEKPVLVVSNSFEEAAAAIYALRELGCGTLYTVGFKIPQTNEAAANAEYCNSQQMVERLAHPFVMVSAVSAEHAYVIHPLLRIINSHSQPIQGGKIFLDLSNGPKRGDPLGVAAATGWTTFGIADVAAWTTVRQLQNLVGQSVPYDFVRMASGRGLF</sequence>
<dbReference type="InterPro" id="IPR018508">
    <property type="entry name" value="3-dehydroquinate_DH_AS"/>
</dbReference>
<dbReference type="PANTHER" id="PTHR12110:SF21">
    <property type="entry name" value="XYLOSE ISOMERASE-LIKE TIM BARREL DOMAIN-CONTAINING PROTEIN"/>
    <property type="match status" value="1"/>
</dbReference>
<dbReference type="Pfam" id="PF01261">
    <property type="entry name" value="AP_endonuc_2"/>
    <property type="match status" value="1"/>
</dbReference>
<accession>A0A6G1MFR7</accession>
<evidence type="ECO:0000256" key="1">
    <source>
        <dbReference type="ARBA" id="ARBA00022723"/>
    </source>
</evidence>
<dbReference type="PROSITE" id="PS51819">
    <property type="entry name" value="VOC"/>
    <property type="match status" value="1"/>
</dbReference>
<dbReference type="GO" id="GO:0046565">
    <property type="term" value="F:3-dehydroshikimate dehydratase activity"/>
    <property type="evidence" value="ECO:0007669"/>
    <property type="project" value="InterPro"/>
</dbReference>
<dbReference type="EMBL" id="WIWS01000041">
    <property type="protein sequence ID" value="KAF3218284.1"/>
    <property type="molecule type" value="Genomic_DNA"/>
</dbReference>
<dbReference type="InterPro" id="IPR041736">
    <property type="entry name" value="4OHPhenylPyrv_dOase_N"/>
</dbReference>
<keyword evidence="1" id="KW-0479">Metal-binding</keyword>
<dbReference type="InterPro" id="IPR001381">
    <property type="entry name" value="DHquinase_I"/>
</dbReference>
<dbReference type="NCBIfam" id="TIGR01093">
    <property type="entry name" value="aroD"/>
    <property type="match status" value="1"/>
</dbReference>
<proteinExistence type="inferred from homology"/>
<dbReference type="Gene3D" id="3.10.180.10">
    <property type="entry name" value="2,3-Dihydroxybiphenyl 1,2-Dioxygenase, domain 1"/>
    <property type="match status" value="2"/>
</dbReference>
<dbReference type="InterPro" id="IPR013785">
    <property type="entry name" value="Aldolase_TIM"/>
</dbReference>
<dbReference type="Proteomes" id="UP000483672">
    <property type="component" value="Unassembled WGS sequence"/>
</dbReference>
<gene>
    <name evidence="6" type="ORF">TWF106_007646</name>
    <name evidence="5" type="ORF">TWF191_001006</name>
    <name evidence="4" type="ORF">TWF679_009820</name>
</gene>
<dbReference type="Pfam" id="PF01487">
    <property type="entry name" value="DHquinase_I"/>
    <property type="match status" value="1"/>
</dbReference>
<evidence type="ECO:0000313" key="5">
    <source>
        <dbReference type="EMBL" id="KAF3207618.1"/>
    </source>
</evidence>
<protein>
    <recommendedName>
        <fullName evidence="3">VOC domain-containing protein</fullName>
    </recommendedName>
</protein>
<dbReference type="SUPFAM" id="SSF51658">
    <property type="entry name" value="Xylose isomerase-like"/>
    <property type="match status" value="1"/>
</dbReference>
<dbReference type="InterPro" id="IPR043700">
    <property type="entry name" value="DSD"/>
</dbReference>
<dbReference type="SUPFAM" id="SSF51569">
    <property type="entry name" value="Aldolase"/>
    <property type="match status" value="1"/>
</dbReference>
<reference evidence="7 8" key="1">
    <citation type="submission" date="2019-06" db="EMBL/GenBank/DDBJ databases">
        <authorList>
            <person name="Palmer J.M."/>
        </authorList>
    </citation>
    <scope>NUCLEOTIDE SEQUENCE [LARGE SCALE GENOMIC DNA]</scope>
    <source>
        <strain evidence="6 7">TWF106</strain>
        <strain evidence="5 8">TWF191</strain>
        <strain evidence="4">TWF679</strain>
    </source>
</reference>
<dbReference type="InterPro" id="IPR013022">
    <property type="entry name" value="Xyl_isomerase-like_TIM-brl"/>
</dbReference>
<evidence type="ECO:0000313" key="7">
    <source>
        <dbReference type="Proteomes" id="UP000472727"/>
    </source>
</evidence>
<dbReference type="InterPro" id="IPR050312">
    <property type="entry name" value="IolE/XylAMocC-like"/>
</dbReference>
<dbReference type="SUPFAM" id="SSF54593">
    <property type="entry name" value="Glyoxalase/Bleomycin resistance protein/Dihydroxybiphenyl dioxygenase"/>
    <property type="match status" value="1"/>
</dbReference>
<dbReference type="Gene3D" id="3.40.50.10860">
    <property type="entry name" value="Leucine Dehydrogenase, chain A, domain 1"/>
    <property type="match status" value="1"/>
</dbReference>
<dbReference type="InterPro" id="IPR029068">
    <property type="entry name" value="Glyas_Bleomycin-R_OHBP_Dase"/>
</dbReference>
<dbReference type="EMBL" id="WIWT01000071">
    <property type="protein sequence ID" value="KAF3204454.1"/>
    <property type="molecule type" value="Genomic_DNA"/>
</dbReference>
<dbReference type="Gene3D" id="3.20.20.70">
    <property type="entry name" value="Aldolase class I"/>
    <property type="match status" value="1"/>
</dbReference>